<feature type="compositionally biased region" description="Basic and acidic residues" evidence="7">
    <location>
        <begin position="675"/>
        <end position="696"/>
    </location>
</feature>
<dbReference type="Pfam" id="PF05840">
    <property type="entry name" value="Phage_GPA"/>
    <property type="match status" value="1"/>
</dbReference>
<evidence type="ECO:0000256" key="5">
    <source>
        <dbReference type="ARBA" id="ARBA00022759"/>
    </source>
</evidence>
<dbReference type="GO" id="GO:0006260">
    <property type="term" value="P:DNA replication"/>
    <property type="evidence" value="ECO:0007669"/>
    <property type="project" value="UniProtKB-KW"/>
</dbReference>
<gene>
    <name evidence="9" type="ORF">CJH67_12745</name>
</gene>
<protein>
    <submittedName>
        <fullName evidence="9">Replication endonuclease</fullName>
    </submittedName>
</protein>
<evidence type="ECO:0000259" key="8">
    <source>
        <dbReference type="Pfam" id="PF05840"/>
    </source>
</evidence>
<dbReference type="GO" id="GO:0004519">
    <property type="term" value="F:endonuclease activity"/>
    <property type="evidence" value="ECO:0007669"/>
    <property type="project" value="UniProtKB-KW"/>
</dbReference>
<evidence type="ECO:0000256" key="2">
    <source>
        <dbReference type="ARBA" id="ARBA00009260"/>
    </source>
</evidence>
<dbReference type="EMBL" id="AAGYAS010000003">
    <property type="protein sequence ID" value="EBT2139469.1"/>
    <property type="molecule type" value="Genomic_DNA"/>
</dbReference>
<comment type="function">
    <text evidence="1">Possible endonuclease which induces a single-strand cut and initiates DNA replication.</text>
</comment>
<evidence type="ECO:0000256" key="7">
    <source>
        <dbReference type="SAM" id="MobiDB-lite"/>
    </source>
</evidence>
<feature type="region of interest" description="Disordered" evidence="7">
    <location>
        <begin position="650"/>
        <end position="696"/>
    </location>
</feature>
<feature type="region of interest" description="Disordered" evidence="7">
    <location>
        <begin position="1"/>
        <end position="40"/>
    </location>
</feature>
<accession>A0A5V1MX39</accession>
<feature type="domain" description="Replication gene A protein-like" evidence="8">
    <location>
        <begin position="189"/>
        <end position="505"/>
    </location>
</feature>
<comment type="caution">
    <text evidence="9">The sequence shown here is derived from an EMBL/GenBank/DDBJ whole genome shotgun (WGS) entry which is preliminary data.</text>
</comment>
<feature type="compositionally biased region" description="Polar residues" evidence="7">
    <location>
        <begin position="824"/>
        <end position="840"/>
    </location>
</feature>
<organism evidence="9">
    <name type="scientific">Salmonella enterica</name>
    <name type="common">Salmonella choleraesuis</name>
    <dbReference type="NCBI Taxonomy" id="28901"/>
    <lineage>
        <taxon>Bacteria</taxon>
        <taxon>Pseudomonadati</taxon>
        <taxon>Pseudomonadota</taxon>
        <taxon>Gammaproteobacteria</taxon>
        <taxon>Enterobacterales</taxon>
        <taxon>Enterobacteriaceae</taxon>
        <taxon>Salmonella</taxon>
    </lineage>
</organism>
<dbReference type="RefSeq" id="WP_058647262.1">
    <property type="nucleotide sequence ID" value="NZ_CP030214.1"/>
</dbReference>
<proteinExistence type="inferred from homology"/>
<dbReference type="GO" id="GO:0016787">
    <property type="term" value="F:hydrolase activity"/>
    <property type="evidence" value="ECO:0007669"/>
    <property type="project" value="UniProtKB-KW"/>
</dbReference>
<comment type="similarity">
    <text evidence="2">Belongs to the phage GPA family.</text>
</comment>
<sequence>MTPSRGRCTPTPPPPFSGKAPDTTAYPYPWNSPDYNAAAANELTPEPVTTSGDQGDPLLCFEYLTPDGERRTLTYDDLQELCDTTLENRGLIEQEKAAEKEREKREKYLRRRLQSLPGIIRRRFALKLAALDGENPESAVKWLFGTFERHILRRVEMVNVQYYPCDTLPALLLPMRDDFHLLPWADKKKLRRMAYTLSRLMKTEFESQFDYQYSQTEDLDFSVLDAYGYIASQATALNIAIPGWDKYSKEELDAEEALRAVGRLQAEKWWLGKLKRIHDRWREHLMIAAGYVSKQASPKCSEPCLKEWLAQQKANMAWLHKMDLEDRDTGERSPLIDKVLASTSNPKIARMELQTRAAGFQDIADEMGLIGMFYTLTAPSSYHSTRIKDGKRNDKYNGASPRKTQKYLCKVWSRVRAAWQRRGIRTFGFRTVEPHHDGTPHWHMVLWFRPEDLEKATTVFRTYALQEDGDEPGAEDYRFEAVQEDKSRGRAVGYIVKYISKNIDGHCLDGEVDKETGRPLKEEARRVKAWASRWNIRQFQQIGGAPVTIWRELRRLGDRELVLHPEIEAVRAVADAPDWQHYTMYQGGPFVARDDLTVRLYYSHTENGNDYGDTVSKIEGVYSPFADEEAIVYTRTASYNIVPKLKPTPGGGLPLTGREAAPWSSVNNCTQPPKSGEKSDSKPTELPRNIDDLRRYSRQQKQEIIDRLKREPRLSADEAFTITIQHMKATVNDISATQWGPEVKAAYREFINLTPEVKAAYREFINLTPEEQAEHWRKKLHEEALQRAASYASADAIYQQKKAEAIRDSEQRTDSRKQERRISETSGAQRTLHNLLSRWQKTTRGKNA</sequence>
<keyword evidence="4" id="KW-0540">Nuclease</keyword>
<evidence type="ECO:0000256" key="1">
    <source>
        <dbReference type="ARBA" id="ARBA00003293"/>
    </source>
</evidence>
<feature type="region of interest" description="Disordered" evidence="7">
    <location>
        <begin position="802"/>
        <end position="848"/>
    </location>
</feature>
<evidence type="ECO:0000256" key="4">
    <source>
        <dbReference type="ARBA" id="ARBA00022722"/>
    </source>
</evidence>
<dbReference type="InterPro" id="IPR008766">
    <property type="entry name" value="Replication_gene_A-like"/>
</dbReference>
<feature type="compositionally biased region" description="Basic and acidic residues" evidence="7">
    <location>
        <begin position="802"/>
        <end position="823"/>
    </location>
</feature>
<name>A0A5V1MX39_SALER</name>
<reference evidence="9" key="1">
    <citation type="submission" date="2018-07" db="EMBL/GenBank/DDBJ databases">
        <authorList>
            <consortium name="PulseNet: The National Subtyping Network for Foodborne Disease Surveillance"/>
            <person name="Tarr C.L."/>
            <person name="Trees E."/>
            <person name="Katz L.S."/>
            <person name="Carleton-Romer H.A."/>
            <person name="Stroika S."/>
            <person name="Kucerova Z."/>
            <person name="Roache K.F."/>
            <person name="Sabol A.L."/>
            <person name="Besser J."/>
            <person name="Gerner-Smidt P."/>
        </authorList>
    </citation>
    <scope>NUCLEOTIDE SEQUENCE</scope>
    <source>
        <strain evidence="9">2015AM-1590</strain>
    </source>
</reference>
<keyword evidence="3" id="KW-0235">DNA replication</keyword>
<dbReference type="AlphaFoldDB" id="A0A5V1MX39"/>
<evidence type="ECO:0000313" key="9">
    <source>
        <dbReference type="EMBL" id="EBT2139469.1"/>
    </source>
</evidence>
<evidence type="ECO:0000256" key="6">
    <source>
        <dbReference type="ARBA" id="ARBA00022801"/>
    </source>
</evidence>
<evidence type="ECO:0000256" key="3">
    <source>
        <dbReference type="ARBA" id="ARBA00022705"/>
    </source>
</evidence>
<feature type="compositionally biased region" description="Polar residues" evidence="7">
    <location>
        <begin position="664"/>
        <end position="673"/>
    </location>
</feature>
<keyword evidence="5 9" id="KW-0255">Endonuclease</keyword>
<keyword evidence="6" id="KW-0378">Hydrolase</keyword>